<reference evidence="5" key="1">
    <citation type="submission" date="2019-08" db="EMBL/GenBank/DDBJ databases">
        <title>Reference gene set and small RNA set construction with multiple tissues from Davidia involucrata Baill.</title>
        <authorList>
            <person name="Yang H."/>
            <person name="Zhou C."/>
            <person name="Li G."/>
            <person name="Wang J."/>
            <person name="Gao P."/>
            <person name="Wang M."/>
            <person name="Wang R."/>
            <person name="Zhao Y."/>
        </authorList>
    </citation>
    <scope>NUCLEOTIDE SEQUENCE</scope>
    <source>
        <tissue evidence="5">Mixed with DoveR01_LX</tissue>
    </source>
</reference>
<dbReference type="GO" id="GO:0005524">
    <property type="term" value="F:ATP binding"/>
    <property type="evidence" value="ECO:0007669"/>
    <property type="project" value="UniProtKB-KW"/>
</dbReference>
<dbReference type="PANTHER" id="PTHR45418:SF5">
    <property type="entry name" value="BRCA2-INTERACTING PROTEIN-LIKE-RELATED"/>
    <property type="match status" value="1"/>
</dbReference>
<evidence type="ECO:0000256" key="1">
    <source>
        <dbReference type="ARBA" id="ARBA00004496"/>
    </source>
</evidence>
<evidence type="ECO:0000256" key="3">
    <source>
        <dbReference type="SAM" id="MobiDB-lite"/>
    </source>
</evidence>
<keyword evidence="5" id="KW-0067">ATP-binding</keyword>
<feature type="compositionally biased region" description="Low complexity" evidence="3">
    <location>
        <begin position="85"/>
        <end position="98"/>
    </location>
</feature>
<dbReference type="AlphaFoldDB" id="A0A5B6ZEX6"/>
<feature type="compositionally biased region" description="Polar residues" evidence="3">
    <location>
        <begin position="100"/>
        <end position="123"/>
    </location>
</feature>
<dbReference type="Pfam" id="PF21634">
    <property type="entry name" value="MOV-10_beta-barrel"/>
    <property type="match status" value="1"/>
</dbReference>
<comment type="subcellular location">
    <subcellularLocation>
        <location evidence="1">Cytoplasm</location>
    </subcellularLocation>
</comment>
<organism evidence="5">
    <name type="scientific">Davidia involucrata</name>
    <name type="common">Dove tree</name>
    <dbReference type="NCBI Taxonomy" id="16924"/>
    <lineage>
        <taxon>Eukaryota</taxon>
        <taxon>Viridiplantae</taxon>
        <taxon>Streptophyta</taxon>
        <taxon>Embryophyta</taxon>
        <taxon>Tracheophyta</taxon>
        <taxon>Spermatophyta</taxon>
        <taxon>Magnoliopsida</taxon>
        <taxon>eudicotyledons</taxon>
        <taxon>Gunneridae</taxon>
        <taxon>Pentapetalae</taxon>
        <taxon>asterids</taxon>
        <taxon>Cornales</taxon>
        <taxon>Nyssaceae</taxon>
        <taxon>Davidia</taxon>
    </lineage>
</organism>
<feature type="region of interest" description="Disordered" evidence="3">
    <location>
        <begin position="16"/>
        <end position="157"/>
    </location>
</feature>
<dbReference type="InterPro" id="IPR027417">
    <property type="entry name" value="P-loop_NTPase"/>
</dbReference>
<dbReference type="GO" id="GO:0003724">
    <property type="term" value="F:RNA helicase activity"/>
    <property type="evidence" value="ECO:0007669"/>
    <property type="project" value="UniProtKB-EC"/>
</dbReference>
<evidence type="ECO:0000259" key="4">
    <source>
        <dbReference type="Pfam" id="PF21634"/>
    </source>
</evidence>
<dbReference type="Gene3D" id="3.40.50.300">
    <property type="entry name" value="P-loop containing nucleotide triphosphate hydrolases"/>
    <property type="match status" value="1"/>
</dbReference>
<proteinExistence type="predicted"/>
<keyword evidence="2" id="KW-0963">Cytoplasm</keyword>
<name>A0A5B6ZEX6_DAVIN</name>
<dbReference type="PANTHER" id="PTHR45418">
    <property type="entry name" value="CANCER/TESTIS ANTIGEN 55"/>
    <property type="match status" value="1"/>
</dbReference>
<dbReference type="InterPro" id="IPR049080">
    <property type="entry name" value="MOV-10-like_beta-barrel"/>
</dbReference>
<dbReference type="GO" id="GO:0016787">
    <property type="term" value="F:hydrolase activity"/>
    <property type="evidence" value="ECO:0007669"/>
    <property type="project" value="UniProtKB-KW"/>
</dbReference>
<feature type="compositionally biased region" description="Polar residues" evidence="3">
    <location>
        <begin position="58"/>
        <end position="84"/>
    </location>
</feature>
<feature type="compositionally biased region" description="Basic and acidic residues" evidence="3">
    <location>
        <begin position="18"/>
        <end position="40"/>
    </location>
</feature>
<keyword evidence="5" id="KW-0347">Helicase</keyword>
<keyword evidence="5" id="KW-0547">Nucleotide-binding</keyword>
<feature type="compositionally biased region" description="Low complexity" evidence="3">
    <location>
        <begin position="124"/>
        <end position="136"/>
    </location>
</feature>
<dbReference type="EMBL" id="GHES01012358">
    <property type="protein sequence ID" value="MPA42917.1"/>
    <property type="molecule type" value="Transcribed_RNA"/>
</dbReference>
<feature type="domain" description="Helicase MOV-10-like beta-barrel" evidence="4">
    <location>
        <begin position="258"/>
        <end position="332"/>
    </location>
</feature>
<evidence type="ECO:0000313" key="5">
    <source>
        <dbReference type="EMBL" id="MPA42917.1"/>
    </source>
</evidence>
<dbReference type="EC" id="3.6.4.13" evidence="5"/>
<protein>
    <submittedName>
        <fullName evidence="5">Putative RNA helicase SDE3</fullName>
        <ecNumber evidence="5">3.6.4.13</ecNumber>
    </submittedName>
</protein>
<keyword evidence="5" id="KW-0378">Hydrolase</keyword>
<evidence type="ECO:0000256" key="2">
    <source>
        <dbReference type="ARBA" id="ARBA00022490"/>
    </source>
</evidence>
<dbReference type="GO" id="GO:0005737">
    <property type="term" value="C:cytoplasm"/>
    <property type="evidence" value="ECO:0007669"/>
    <property type="project" value="UniProtKB-SubCell"/>
</dbReference>
<gene>
    <name evidence="5" type="ORF">Din_012358</name>
</gene>
<accession>A0A5B6ZEX6</accession>
<sequence>MSFFLSILRLIFGSDDEEVRRRSSSDDHEISFRNGNRDTNRQVPSYDTSPRLFPPTIVIQSDTQTTTQIRRQNYSTSIAPSSVQPRNISSNNNPIPSRLSDASPSPSPFGTSKPSQQGLSRNLSSFSSQSSSPSFSLKRPPAAPPCTKPALSLAPSNLTNHHAKTNYIRVDEEGTSSPIYAIPEDIKALIEKDIVPGVLRKPLSSSTYKDYFDALLYADDYYLEKWDGFEIENVTLELHEAAIYRRKGKNKDLNKFDEKDDKVFVAFEIDSIPERRPFLLSRDFASARPSDRKAESFQGIIYRVVKSTLVLVEFGEDFHSQHYPARKYSVKFSFNRVCLKRAHQAIAAVSDSLFRNFLFPDCVPRNSLTITTSSQLSIDHKLDRVQVSAVRQILSLQGPPPYIVEGPLSVSTFSKQLSRTGMIVREAMLQIYRTFPSCRILICAPINSTCDVLMRSVKNEIRESDMFRANAAFRELDGVPDDILPSCLYKGECFSCPPLQELRRFKVICTTFMSSFRLHTEGMMAGHFSHIFLVDASSATEPEAMVALVNLANDKTSVVITGAPGNRSGLIHSKIARQNGLMISYFERLRESKLYKSLDPKFITQLEDRG</sequence>